<organism evidence="1 2">
    <name type="scientific">Bacteroides stercoris</name>
    <dbReference type="NCBI Taxonomy" id="46506"/>
    <lineage>
        <taxon>Bacteria</taxon>
        <taxon>Pseudomonadati</taxon>
        <taxon>Bacteroidota</taxon>
        <taxon>Bacteroidia</taxon>
        <taxon>Bacteroidales</taxon>
        <taxon>Bacteroidaceae</taxon>
        <taxon>Bacteroides</taxon>
    </lineage>
</organism>
<accession>A0A413UWD4</accession>
<comment type="caution">
    <text evidence="1">The sequence shown here is derived from an EMBL/GenBank/DDBJ whole genome shotgun (WGS) entry which is preliminary data.</text>
</comment>
<name>A0A413UWD4_BACSE</name>
<dbReference type="AlphaFoldDB" id="A0A413UWD4"/>
<dbReference type="RefSeq" id="WP_117907671.1">
    <property type="nucleotide sequence ID" value="NZ_JAQDNO010000031.1"/>
</dbReference>
<dbReference type="EMBL" id="QSGN01000052">
    <property type="protein sequence ID" value="RHB24496.1"/>
    <property type="molecule type" value="Genomic_DNA"/>
</dbReference>
<sequence length="473" mass="55126">MIDYNISVYLAEKRFRRRLKSIAKRKKRRKKGILEFDKNRLYLLAAKKIKSYEDALVVFLPRNLSYLVYDTKSPFYIKKLEKEKSKKVRNFEVPECFSIIENETESYLLLRQIISAFIYQTCDEIWLDYKKCKKVDLVTQVFLDAILLEIDNFIKKCKKGNIYNKYVRLASVGGKNIDDKSVNRLLNSVGSPTELIKRRILYKDIIPYRLRCFDGEGLGHESMLAQKEIDTTTLLDYVNSCLKRVKKKLSREAMRDLGCVIGETLINAEEHSSLKYRYLIGYFEECMDGKRHFGMLNLVILNFGQTIYEKFKYPNEDSSINFDCLAKMKELSDSFKSRNIFKKDAFTEETLWTLYSLQEGVSCIPKEICKRGNGTIQFIDSFFKLKGNDKADNISRMYLLSGNTRIEFDGTYKLVDIKDENGTSRGIISFNKSGKLTDVPDKKYVYTVPNYFPGTAIFAKLLINDDDLNNEQN</sequence>
<dbReference type="Proteomes" id="UP000283482">
    <property type="component" value="Unassembled WGS sequence"/>
</dbReference>
<proteinExistence type="predicted"/>
<evidence type="ECO:0000313" key="2">
    <source>
        <dbReference type="Proteomes" id="UP000283482"/>
    </source>
</evidence>
<gene>
    <name evidence="1" type="ORF">DW889_15140</name>
</gene>
<reference evidence="1 2" key="1">
    <citation type="submission" date="2018-08" db="EMBL/GenBank/DDBJ databases">
        <title>A genome reference for cultivated species of the human gut microbiota.</title>
        <authorList>
            <person name="Zou Y."/>
            <person name="Xue W."/>
            <person name="Luo G."/>
        </authorList>
    </citation>
    <scope>NUCLEOTIDE SEQUENCE [LARGE SCALE GENOMIC DNA]</scope>
    <source>
        <strain evidence="1 2">AM40-34</strain>
    </source>
</reference>
<protein>
    <submittedName>
        <fullName evidence="1">Uncharacterized protein</fullName>
    </submittedName>
</protein>
<evidence type="ECO:0000313" key="1">
    <source>
        <dbReference type="EMBL" id="RHB24496.1"/>
    </source>
</evidence>